<evidence type="ECO:0000313" key="2">
    <source>
        <dbReference type="EMBL" id="MBP2381308.1"/>
    </source>
</evidence>
<accession>A0ABS4WZB0</accession>
<keyword evidence="3" id="KW-1185">Reference proteome</keyword>
<keyword evidence="1" id="KW-1133">Transmembrane helix</keyword>
<keyword evidence="1" id="KW-0472">Membrane</keyword>
<dbReference type="RefSeq" id="WP_209900356.1">
    <property type="nucleotide sequence ID" value="NZ_BAAAJW010000002.1"/>
</dbReference>
<name>A0ABS4WZB0_9MICO</name>
<reference evidence="2 3" key="1">
    <citation type="submission" date="2021-03" db="EMBL/GenBank/DDBJ databases">
        <title>Sequencing the genomes of 1000 actinobacteria strains.</title>
        <authorList>
            <person name="Klenk H.-P."/>
        </authorList>
    </citation>
    <scope>NUCLEOTIDE SEQUENCE [LARGE SCALE GENOMIC DNA]</scope>
    <source>
        <strain evidence="2 3">DSM 14566</strain>
    </source>
</reference>
<organism evidence="2 3">
    <name type="scientific">Brachybacterium sacelli</name>
    <dbReference type="NCBI Taxonomy" id="173364"/>
    <lineage>
        <taxon>Bacteria</taxon>
        <taxon>Bacillati</taxon>
        <taxon>Actinomycetota</taxon>
        <taxon>Actinomycetes</taxon>
        <taxon>Micrococcales</taxon>
        <taxon>Dermabacteraceae</taxon>
        <taxon>Brachybacterium</taxon>
    </lineage>
</organism>
<dbReference type="EMBL" id="JAGIOD010000001">
    <property type="protein sequence ID" value="MBP2381308.1"/>
    <property type="molecule type" value="Genomic_DNA"/>
</dbReference>
<protein>
    <submittedName>
        <fullName evidence="2">Uncharacterized protein</fullName>
    </submittedName>
</protein>
<comment type="caution">
    <text evidence="2">The sequence shown here is derived from an EMBL/GenBank/DDBJ whole genome shotgun (WGS) entry which is preliminary data.</text>
</comment>
<gene>
    <name evidence="2" type="ORF">JOF43_001265</name>
</gene>
<evidence type="ECO:0000256" key="1">
    <source>
        <dbReference type="SAM" id="Phobius"/>
    </source>
</evidence>
<evidence type="ECO:0000313" key="3">
    <source>
        <dbReference type="Proteomes" id="UP001519290"/>
    </source>
</evidence>
<feature type="transmembrane region" description="Helical" evidence="1">
    <location>
        <begin position="20"/>
        <end position="51"/>
    </location>
</feature>
<keyword evidence="1" id="KW-0812">Transmembrane</keyword>
<dbReference type="Proteomes" id="UP001519290">
    <property type="component" value="Unassembled WGS sequence"/>
</dbReference>
<proteinExistence type="predicted"/>
<sequence length="74" mass="7920">MSEPSSQHVGRSPLLTGLSYPLLAIGIFCLLAGIEGIGMTFMACATFLIGVNELCLYMARSRVPQENDTAEIAE</sequence>